<evidence type="ECO:0000256" key="3">
    <source>
        <dbReference type="ARBA" id="ARBA00022801"/>
    </source>
</evidence>
<dbReference type="GO" id="GO:0016787">
    <property type="term" value="F:hydrolase activity"/>
    <property type="evidence" value="ECO:0007669"/>
    <property type="project" value="UniProtKB-KW"/>
</dbReference>
<keyword evidence="7" id="KW-1185">Reference proteome</keyword>
<dbReference type="RefSeq" id="WP_084430887.1">
    <property type="nucleotide sequence ID" value="NZ_FWXV01000007.1"/>
</dbReference>
<sequence length="130" mass="14391">MTAEKNLAYGWITRAGRVLFIRRDPGAFLGGRWELPGGTVEKGELPEKTVIREIAEETGLKVRVAGERAKSSWPDIGGKPLTINATIFDVAEESFGDVVLNPGEHDEYAWLTPAEAAQRELPEHVRRILP</sequence>
<dbReference type="SUPFAM" id="SSF55811">
    <property type="entry name" value="Nudix"/>
    <property type="match status" value="1"/>
</dbReference>
<dbReference type="PROSITE" id="PS00893">
    <property type="entry name" value="NUDIX_BOX"/>
    <property type="match status" value="1"/>
</dbReference>
<dbReference type="PANTHER" id="PTHR43046:SF14">
    <property type="entry name" value="MUTT_NUDIX FAMILY PROTEIN"/>
    <property type="match status" value="1"/>
</dbReference>
<dbReference type="InterPro" id="IPR020476">
    <property type="entry name" value="Nudix_hydrolase"/>
</dbReference>
<evidence type="ECO:0000313" key="6">
    <source>
        <dbReference type="EMBL" id="SMD21636.1"/>
    </source>
</evidence>
<name>A0A1W2FIV9_KIBAR</name>
<dbReference type="PROSITE" id="PS51462">
    <property type="entry name" value="NUDIX"/>
    <property type="match status" value="1"/>
</dbReference>
<dbReference type="Pfam" id="PF00293">
    <property type="entry name" value="NUDIX"/>
    <property type="match status" value="1"/>
</dbReference>
<evidence type="ECO:0000256" key="4">
    <source>
        <dbReference type="RuleBase" id="RU003476"/>
    </source>
</evidence>
<dbReference type="AlphaFoldDB" id="A0A1W2FIV9"/>
<dbReference type="OrthoDB" id="9804442at2"/>
<dbReference type="InterPro" id="IPR015797">
    <property type="entry name" value="NUDIX_hydrolase-like_dom_sf"/>
</dbReference>
<evidence type="ECO:0000259" key="5">
    <source>
        <dbReference type="PROSITE" id="PS51462"/>
    </source>
</evidence>
<organism evidence="6 7">
    <name type="scientific">Kibdelosporangium aridum</name>
    <dbReference type="NCBI Taxonomy" id="2030"/>
    <lineage>
        <taxon>Bacteria</taxon>
        <taxon>Bacillati</taxon>
        <taxon>Actinomycetota</taxon>
        <taxon>Actinomycetes</taxon>
        <taxon>Pseudonocardiales</taxon>
        <taxon>Pseudonocardiaceae</taxon>
        <taxon>Kibdelosporangium</taxon>
    </lineage>
</organism>
<dbReference type="EMBL" id="FWXV01000007">
    <property type="protein sequence ID" value="SMD21636.1"/>
    <property type="molecule type" value="Genomic_DNA"/>
</dbReference>
<dbReference type="InterPro" id="IPR020084">
    <property type="entry name" value="NUDIX_hydrolase_CS"/>
</dbReference>
<gene>
    <name evidence="6" type="ORF">SAMN05661093_06931</name>
</gene>
<keyword evidence="3 4" id="KW-0378">Hydrolase</keyword>
<dbReference type="Gene3D" id="3.90.79.10">
    <property type="entry name" value="Nucleoside Triphosphate Pyrophosphohydrolase"/>
    <property type="match status" value="1"/>
</dbReference>
<dbReference type="InterPro" id="IPR000086">
    <property type="entry name" value="NUDIX_hydrolase_dom"/>
</dbReference>
<feature type="domain" description="Nudix hydrolase" evidence="5">
    <location>
        <begin position="3"/>
        <end position="130"/>
    </location>
</feature>
<dbReference type="PANTHER" id="PTHR43046">
    <property type="entry name" value="GDP-MANNOSE MANNOSYL HYDROLASE"/>
    <property type="match status" value="1"/>
</dbReference>
<comment type="similarity">
    <text evidence="2 4">Belongs to the Nudix hydrolase family.</text>
</comment>
<protein>
    <submittedName>
        <fullName evidence="6">8-oxo-dGTP diphosphatase</fullName>
    </submittedName>
</protein>
<proteinExistence type="inferred from homology"/>
<evidence type="ECO:0000256" key="2">
    <source>
        <dbReference type="ARBA" id="ARBA00005582"/>
    </source>
</evidence>
<comment type="cofactor">
    <cofactor evidence="1">
        <name>Mg(2+)</name>
        <dbReference type="ChEBI" id="CHEBI:18420"/>
    </cofactor>
</comment>
<evidence type="ECO:0000256" key="1">
    <source>
        <dbReference type="ARBA" id="ARBA00001946"/>
    </source>
</evidence>
<evidence type="ECO:0000313" key="7">
    <source>
        <dbReference type="Proteomes" id="UP000192674"/>
    </source>
</evidence>
<accession>A0A1W2FIV9</accession>
<dbReference type="Proteomes" id="UP000192674">
    <property type="component" value="Unassembled WGS sequence"/>
</dbReference>
<reference evidence="6 7" key="1">
    <citation type="submission" date="2017-04" db="EMBL/GenBank/DDBJ databases">
        <authorList>
            <person name="Afonso C.L."/>
            <person name="Miller P.J."/>
            <person name="Scott M.A."/>
            <person name="Spackman E."/>
            <person name="Goraichik I."/>
            <person name="Dimitrov K.M."/>
            <person name="Suarez D.L."/>
            <person name="Swayne D.E."/>
        </authorList>
    </citation>
    <scope>NUCLEOTIDE SEQUENCE [LARGE SCALE GENOMIC DNA]</scope>
    <source>
        <strain evidence="6 7">DSM 43828</strain>
    </source>
</reference>
<dbReference type="PRINTS" id="PR00502">
    <property type="entry name" value="NUDIXFAMILY"/>
</dbReference>